<proteinExistence type="predicted"/>
<comment type="caution">
    <text evidence="2">The sequence shown here is derived from an EMBL/GenBank/DDBJ whole genome shotgun (WGS) entry which is preliminary data.</text>
</comment>
<feature type="region of interest" description="Disordered" evidence="1">
    <location>
        <begin position="1"/>
        <end position="132"/>
    </location>
</feature>
<evidence type="ECO:0000313" key="3">
    <source>
        <dbReference type="EMBL" id="KAF4402484.1"/>
    </source>
</evidence>
<gene>
    <name evidence="2" type="ORF">F8388_016064</name>
    <name evidence="3" type="ORF">G4B88_012269</name>
</gene>
<dbReference type="PANTHER" id="PTHR34055">
    <property type="entry name" value="OS09G0491596 PROTEIN"/>
    <property type="match status" value="1"/>
</dbReference>
<name>A0A7J6FUT3_CANSA</name>
<evidence type="ECO:0000256" key="1">
    <source>
        <dbReference type="SAM" id="MobiDB-lite"/>
    </source>
</evidence>
<evidence type="ECO:0000313" key="4">
    <source>
        <dbReference type="Proteomes" id="UP000525078"/>
    </source>
</evidence>
<accession>A0A7J6FUT3</accession>
<feature type="compositionally biased region" description="Basic and acidic residues" evidence="1">
    <location>
        <begin position="16"/>
        <end position="28"/>
    </location>
</feature>
<reference evidence="4 5" key="1">
    <citation type="journal article" date="2020" name="bioRxiv">
        <title>Sequence and annotation of 42 cannabis genomes reveals extensive copy number variation in cannabinoid synthesis and pathogen resistance genes.</title>
        <authorList>
            <person name="Mckernan K.J."/>
            <person name="Helbert Y."/>
            <person name="Kane L.T."/>
            <person name="Ebling H."/>
            <person name="Zhang L."/>
            <person name="Liu B."/>
            <person name="Eaton Z."/>
            <person name="Mclaughlin S."/>
            <person name="Kingan S."/>
            <person name="Baybayan P."/>
            <person name="Concepcion G."/>
            <person name="Jordan M."/>
            <person name="Riva A."/>
            <person name="Barbazuk W."/>
            <person name="Harkins T."/>
        </authorList>
    </citation>
    <scope>NUCLEOTIDE SEQUENCE [LARGE SCALE GENOMIC DNA]</scope>
    <source>
        <strain evidence="4 5">cv. Jamaican Lion 4</strain>
        <strain evidence="3">Father</strain>
        <strain evidence="2">Mother</strain>
        <tissue evidence="2">Leaf</tissue>
    </source>
</reference>
<dbReference type="Proteomes" id="UP000525078">
    <property type="component" value="Unassembled WGS sequence"/>
</dbReference>
<feature type="compositionally biased region" description="Basic residues" evidence="1">
    <location>
        <begin position="1"/>
        <end position="10"/>
    </location>
</feature>
<feature type="compositionally biased region" description="Basic and acidic residues" evidence="1">
    <location>
        <begin position="84"/>
        <end position="105"/>
    </location>
</feature>
<protein>
    <submittedName>
        <fullName evidence="2">Uncharacterized protein</fullName>
    </submittedName>
</protein>
<sequence length="132" mass="14938">MGRGRGKGKKNTVTVVREDPESGEEKVPAYRRRGRPQKPLNEDVQREEEETEKIGEDSEEAKTLLYQGASENGRKRQRSTPVKENMDSVKDENGIETKSAPDETAKFVSFRHISSRRKNKPHRAAEAGVECN</sequence>
<organism evidence="2 4">
    <name type="scientific">Cannabis sativa</name>
    <name type="common">Hemp</name>
    <name type="synonym">Marijuana</name>
    <dbReference type="NCBI Taxonomy" id="3483"/>
    <lineage>
        <taxon>Eukaryota</taxon>
        <taxon>Viridiplantae</taxon>
        <taxon>Streptophyta</taxon>
        <taxon>Embryophyta</taxon>
        <taxon>Tracheophyta</taxon>
        <taxon>Spermatophyta</taxon>
        <taxon>Magnoliopsida</taxon>
        <taxon>eudicotyledons</taxon>
        <taxon>Gunneridae</taxon>
        <taxon>Pentapetalae</taxon>
        <taxon>rosids</taxon>
        <taxon>fabids</taxon>
        <taxon>Rosales</taxon>
        <taxon>Cannabaceae</taxon>
        <taxon>Cannabis</taxon>
    </lineage>
</organism>
<dbReference type="AlphaFoldDB" id="A0A7J6FUT3"/>
<evidence type="ECO:0000313" key="2">
    <source>
        <dbReference type="EMBL" id="KAF4374513.1"/>
    </source>
</evidence>
<feature type="compositionally biased region" description="Basic residues" evidence="1">
    <location>
        <begin position="113"/>
        <end position="122"/>
    </location>
</feature>
<dbReference type="EMBL" id="JAATIP010000095">
    <property type="protein sequence ID" value="KAF4374513.1"/>
    <property type="molecule type" value="Genomic_DNA"/>
</dbReference>
<dbReference type="Proteomes" id="UP000583929">
    <property type="component" value="Unassembled WGS sequence"/>
</dbReference>
<feature type="compositionally biased region" description="Basic and acidic residues" evidence="1">
    <location>
        <begin position="52"/>
        <end position="62"/>
    </location>
</feature>
<evidence type="ECO:0000313" key="5">
    <source>
        <dbReference type="Proteomes" id="UP000583929"/>
    </source>
</evidence>
<keyword evidence="5" id="KW-1185">Reference proteome</keyword>
<dbReference type="PANTHER" id="PTHR34055:SF7">
    <property type="entry name" value="NEUROFILAMENT MEDIUM POLYPEPTIDE-LIKE"/>
    <property type="match status" value="1"/>
</dbReference>
<dbReference type="EMBL" id="JAATIQ010000007">
    <property type="protein sequence ID" value="KAF4402484.1"/>
    <property type="molecule type" value="Genomic_DNA"/>
</dbReference>